<name>A0A131XQN7_IXORI</name>
<feature type="transmembrane region" description="Helical" evidence="1">
    <location>
        <begin position="64"/>
        <end position="84"/>
    </location>
</feature>
<protein>
    <submittedName>
        <fullName evidence="2">Putative conserved plasma membrane protein</fullName>
    </submittedName>
</protein>
<keyword evidence="1" id="KW-1133">Transmembrane helix</keyword>
<dbReference type="PANTHER" id="PTHR14549:SF2">
    <property type="entry name" value="TRANSMEMBRANE PROTEIN 223"/>
    <property type="match status" value="1"/>
</dbReference>
<dbReference type="GO" id="GO:0005739">
    <property type="term" value="C:mitochondrion"/>
    <property type="evidence" value="ECO:0007669"/>
    <property type="project" value="TreeGrafter"/>
</dbReference>
<evidence type="ECO:0000256" key="1">
    <source>
        <dbReference type="SAM" id="Phobius"/>
    </source>
</evidence>
<dbReference type="InterPro" id="IPR045325">
    <property type="entry name" value="TMEM70/TMEM186/TMEM223"/>
</dbReference>
<dbReference type="GO" id="GO:0007399">
    <property type="term" value="P:nervous system development"/>
    <property type="evidence" value="ECO:0007669"/>
    <property type="project" value="TreeGrafter"/>
</dbReference>
<evidence type="ECO:0000313" key="2">
    <source>
        <dbReference type="EMBL" id="JAP68947.1"/>
    </source>
</evidence>
<organism evidence="2">
    <name type="scientific">Ixodes ricinus</name>
    <name type="common">Common tick</name>
    <name type="synonym">Acarus ricinus</name>
    <dbReference type="NCBI Taxonomy" id="34613"/>
    <lineage>
        <taxon>Eukaryota</taxon>
        <taxon>Metazoa</taxon>
        <taxon>Ecdysozoa</taxon>
        <taxon>Arthropoda</taxon>
        <taxon>Chelicerata</taxon>
        <taxon>Arachnida</taxon>
        <taxon>Acari</taxon>
        <taxon>Parasitiformes</taxon>
        <taxon>Ixodida</taxon>
        <taxon>Ixodoidea</taxon>
        <taxon>Ixodidae</taxon>
        <taxon>Ixodinae</taxon>
        <taxon>Ixodes</taxon>
    </lineage>
</organism>
<proteinExistence type="evidence at transcript level"/>
<dbReference type="AlphaFoldDB" id="A0A131XQN7"/>
<feature type="transmembrane region" description="Helical" evidence="1">
    <location>
        <begin position="123"/>
        <end position="147"/>
    </location>
</feature>
<dbReference type="Pfam" id="PF06979">
    <property type="entry name" value="TMEM70"/>
    <property type="match status" value="1"/>
</dbReference>
<dbReference type="InterPro" id="IPR026100">
    <property type="entry name" value="Tmem223"/>
</dbReference>
<sequence>MFCLHSFSALLRRCQRARFGGRNVSTTWAARTTKSTHGPAAKTLPYEVDSNVAKNTELYRYDNFRVFAALRIFSVSQVFLWTYLAHASKTLFDDPSLVSKVRSEGGNRTFAQTMAEKLTVDKYRYGLVAFCLLFANGVVGAASLYMLRSVRSVVLLKGGQSVYIQTYAPFRNLRGFQVPLDHLSCLHSRGQKSAYISLKVKGRWFYFMLDQKGLFPHPSLFDQTVGLSRTLK</sequence>
<keyword evidence="1" id="KW-0472">Membrane</keyword>
<dbReference type="PANTHER" id="PTHR14549">
    <property type="entry name" value="TRANSMEMBRANE PROTEIN 223"/>
    <property type="match status" value="1"/>
</dbReference>
<accession>A0A131XQN7</accession>
<reference evidence="2" key="1">
    <citation type="submission" date="2016-02" db="EMBL/GenBank/DDBJ databases">
        <title>RNAseq analyses of the midgut from blood- or serum-fed Ixodes ricinus ticks.</title>
        <authorList>
            <person name="Perner J."/>
            <person name="Provaznik J."/>
            <person name="Schrenkova J."/>
            <person name="Urbanova V."/>
            <person name="Ribeiro J.M."/>
            <person name="Kopacek P."/>
        </authorList>
    </citation>
    <scope>NUCLEOTIDE SEQUENCE</scope>
    <source>
        <tissue evidence="2">Gut</tissue>
    </source>
</reference>
<keyword evidence="1" id="KW-0812">Transmembrane</keyword>
<dbReference type="EMBL" id="GEFM01006849">
    <property type="protein sequence ID" value="JAP68947.1"/>
    <property type="molecule type" value="mRNA"/>
</dbReference>